<name>A0A8J7S1Y0_METVO</name>
<dbReference type="Gene3D" id="1.10.10.10">
    <property type="entry name" value="Winged helix-like DNA-binding domain superfamily/Winged helix DNA-binding domain"/>
    <property type="match status" value="1"/>
</dbReference>
<dbReference type="RefSeq" id="WP_209591389.1">
    <property type="nucleotide sequence ID" value="NZ_JAGGMU010000003.1"/>
</dbReference>
<protein>
    <recommendedName>
        <fullName evidence="1">HTH lysR-type domain-containing protein</fullName>
    </recommendedName>
</protein>
<evidence type="ECO:0000259" key="1">
    <source>
        <dbReference type="PROSITE" id="PS50931"/>
    </source>
</evidence>
<dbReference type="InterPro" id="IPR000847">
    <property type="entry name" value="LysR_HTH_N"/>
</dbReference>
<dbReference type="GO" id="GO:0003700">
    <property type="term" value="F:DNA-binding transcription factor activity"/>
    <property type="evidence" value="ECO:0007669"/>
    <property type="project" value="InterPro"/>
</dbReference>
<evidence type="ECO:0000313" key="3">
    <source>
        <dbReference type="Proteomes" id="UP000740329"/>
    </source>
</evidence>
<dbReference type="InterPro" id="IPR036388">
    <property type="entry name" value="WH-like_DNA-bd_sf"/>
</dbReference>
<feature type="domain" description="HTH lysR-type" evidence="1">
    <location>
        <begin position="36"/>
        <end position="93"/>
    </location>
</feature>
<comment type="caution">
    <text evidence="2">The sequence shown here is derived from an EMBL/GenBank/DDBJ whole genome shotgun (WGS) entry which is preliminary data.</text>
</comment>
<proteinExistence type="predicted"/>
<dbReference type="PROSITE" id="PS50931">
    <property type="entry name" value="HTH_LYSR"/>
    <property type="match status" value="1"/>
</dbReference>
<reference evidence="2" key="1">
    <citation type="submission" date="2021-03" db="EMBL/GenBank/DDBJ databases">
        <title>Genomic Encyclopedia of Type Strains, Phase IV (KMG-V): Genome sequencing to study the core and pangenomes of soil and plant-associated prokaryotes.</title>
        <authorList>
            <person name="Whitman W."/>
        </authorList>
    </citation>
    <scope>NUCLEOTIDE SEQUENCE</scope>
    <source>
        <strain evidence="2">C4</strain>
    </source>
</reference>
<sequence>MEEKARVNYKKSSNSDNLKDTKLSPVIQLKYSNQIITNNQLQILKLLKLHKSQHKVAELLKTPVSSINIQMKRLESKLNLKLLDSSPSGSTLSKEAEDIVSYYKSLDKRILEKPFVACGFISGEIGKLLFEDILISSFENILRLYNSGLTKVVGIDDPYWSYRLEGEPFPIAKDYYVMVHNSKINDRFDYKNMIGIHHSAHRIVWKTLKQQQINFKITKVVKNPFYAIDLLDEGYSLFLNHSLLRYLKKEHVVEIPKYYEKTYYSVNFMNTLKISNDVDSNFEKEFEELIYKKEKEIKNAGFELII</sequence>
<dbReference type="InterPro" id="IPR036390">
    <property type="entry name" value="WH_DNA-bd_sf"/>
</dbReference>
<dbReference type="EMBL" id="JAGGMV010000003">
    <property type="protein sequence ID" value="MBP2201875.1"/>
    <property type="molecule type" value="Genomic_DNA"/>
</dbReference>
<organism evidence="2 3">
    <name type="scientific">Methanococcus voltae</name>
    <dbReference type="NCBI Taxonomy" id="2188"/>
    <lineage>
        <taxon>Archaea</taxon>
        <taxon>Methanobacteriati</taxon>
        <taxon>Methanobacteriota</taxon>
        <taxon>Methanomada group</taxon>
        <taxon>Methanococci</taxon>
        <taxon>Methanococcales</taxon>
        <taxon>Methanococcaceae</taxon>
        <taxon>Methanococcus</taxon>
    </lineage>
</organism>
<evidence type="ECO:0000313" key="2">
    <source>
        <dbReference type="EMBL" id="MBP2201875.1"/>
    </source>
</evidence>
<dbReference type="SUPFAM" id="SSF46785">
    <property type="entry name" value="Winged helix' DNA-binding domain"/>
    <property type="match status" value="1"/>
</dbReference>
<dbReference type="Proteomes" id="UP000740329">
    <property type="component" value="Unassembled WGS sequence"/>
</dbReference>
<dbReference type="AlphaFoldDB" id="A0A8J7S1Y0"/>
<gene>
    <name evidence="2" type="ORF">J3E07_001300</name>
</gene>
<dbReference type="OrthoDB" id="62169at2157"/>
<accession>A0A8J7S1Y0</accession>